<evidence type="ECO:0000313" key="9">
    <source>
        <dbReference type="EMBL" id="AXR70639.1"/>
    </source>
</evidence>
<keyword evidence="2" id="KW-0805">Transcription regulation</keyword>
<dbReference type="Pfam" id="PF00319">
    <property type="entry name" value="SRF-TF"/>
    <property type="match status" value="1"/>
</dbReference>
<evidence type="ECO:0000256" key="7">
    <source>
        <dbReference type="SAM" id="MobiDB-lite"/>
    </source>
</evidence>
<dbReference type="PRINTS" id="PR00404">
    <property type="entry name" value="MADSDOMAIN"/>
</dbReference>
<evidence type="ECO:0000256" key="1">
    <source>
        <dbReference type="ARBA" id="ARBA00004123"/>
    </source>
</evidence>
<dbReference type="SUPFAM" id="SSF55455">
    <property type="entry name" value="SRF-like"/>
    <property type="match status" value="1"/>
</dbReference>
<dbReference type="SMART" id="SM00432">
    <property type="entry name" value="MADS"/>
    <property type="match status" value="1"/>
</dbReference>
<dbReference type="InterPro" id="IPR036879">
    <property type="entry name" value="TF_MADSbox_sf"/>
</dbReference>
<feature type="domain" description="MADS-box" evidence="8">
    <location>
        <begin position="5"/>
        <end position="65"/>
    </location>
</feature>
<dbReference type="AlphaFoldDB" id="A0A346NTP6"/>
<dbReference type="GO" id="GO:0045944">
    <property type="term" value="P:positive regulation of transcription by RNA polymerase II"/>
    <property type="evidence" value="ECO:0007669"/>
    <property type="project" value="InterPro"/>
</dbReference>
<keyword evidence="4" id="KW-0804">Transcription</keyword>
<dbReference type="FunFam" id="3.40.1810.10:FF:000006">
    <property type="entry name" value="Agamous-like MADS-box protein AGL62"/>
    <property type="match status" value="1"/>
</dbReference>
<dbReference type="PROSITE" id="PS50066">
    <property type="entry name" value="MADS_BOX_2"/>
    <property type="match status" value="1"/>
</dbReference>
<dbReference type="Gene3D" id="6.10.140.920">
    <property type="match status" value="1"/>
</dbReference>
<dbReference type="EMBL" id="MG491305">
    <property type="protein sequence ID" value="AXR70639.1"/>
    <property type="molecule type" value="mRNA"/>
</dbReference>
<dbReference type="InterPro" id="IPR002100">
    <property type="entry name" value="TF_MADSbox"/>
</dbReference>
<comment type="subcellular location">
    <subcellularLocation>
        <location evidence="1">Nucleus</location>
    </subcellularLocation>
</comment>
<keyword evidence="5" id="KW-0539">Nucleus</keyword>
<reference evidence="9" key="1">
    <citation type="journal article" date="2018" name="3 Biotech.">
        <title>Molecular cloning, characterization and expression analysis of MADS-box genes associated with reproductive development in Momordica dioica Roxb.</title>
        <authorList>
            <person name="Mohanty J.N."/>
            <person name="Joshi R.K."/>
        </authorList>
    </citation>
    <scope>NUCLEOTIDE SEQUENCE</scope>
</reference>
<dbReference type="PANTHER" id="PTHR11945:SF818">
    <property type="entry name" value="AGAMOUS-LIKE MADS-BOX PROTEIN AGL62"/>
    <property type="match status" value="1"/>
</dbReference>
<proteinExistence type="evidence at transcript level"/>
<dbReference type="InterPro" id="IPR033896">
    <property type="entry name" value="MEF2-like_N"/>
</dbReference>
<sequence>MKKSSGRQKVEMKKMKNESNRQVTFSKRRSGLFKKATELSTLSGAEVAIVVFSSGRKVYSFGNPNVESVLDRFLTNNPLPPKQHNNPGLIETYRNIIVQDLNLHLTQVKSQLETEKKRYEELAKIREASKALGCWWEEPVEEMALEQLKQFKGSLEDLKKVVDEEAERFFAQTSPNFNVPSSNNAASAIDNGSHQNPGMDLVSQNRMMTINAFNYNQDQISPNHATPLFGNDAYGSNEF</sequence>
<name>A0A346NTP6_9ROSI</name>
<feature type="region of interest" description="Disordered" evidence="7">
    <location>
        <begin position="1"/>
        <end position="24"/>
    </location>
</feature>
<dbReference type="GO" id="GO:0000981">
    <property type="term" value="F:DNA-binding transcription factor activity, RNA polymerase II-specific"/>
    <property type="evidence" value="ECO:0007669"/>
    <property type="project" value="TreeGrafter"/>
</dbReference>
<accession>A0A346NTP6</accession>
<dbReference type="PANTHER" id="PTHR11945">
    <property type="entry name" value="MADS BOX PROTEIN"/>
    <property type="match status" value="1"/>
</dbReference>
<evidence type="ECO:0000256" key="5">
    <source>
        <dbReference type="ARBA" id="ARBA00023242"/>
    </source>
</evidence>
<dbReference type="GO" id="GO:0000978">
    <property type="term" value="F:RNA polymerase II cis-regulatory region sequence-specific DNA binding"/>
    <property type="evidence" value="ECO:0007669"/>
    <property type="project" value="TreeGrafter"/>
</dbReference>
<feature type="compositionally biased region" description="Basic and acidic residues" evidence="7">
    <location>
        <begin position="8"/>
        <end position="19"/>
    </location>
</feature>
<evidence type="ECO:0000256" key="3">
    <source>
        <dbReference type="ARBA" id="ARBA00023125"/>
    </source>
</evidence>
<keyword evidence="3" id="KW-0238">DNA-binding</keyword>
<organism evidence="9">
    <name type="scientific">Momordica dioica</name>
    <dbReference type="NCBI Taxonomy" id="654836"/>
    <lineage>
        <taxon>Eukaryota</taxon>
        <taxon>Viridiplantae</taxon>
        <taxon>Streptophyta</taxon>
        <taxon>Embryophyta</taxon>
        <taxon>Tracheophyta</taxon>
        <taxon>Spermatophyta</taxon>
        <taxon>Magnoliopsida</taxon>
        <taxon>eudicotyledons</taxon>
        <taxon>Gunneridae</taxon>
        <taxon>Pentapetalae</taxon>
        <taxon>rosids</taxon>
        <taxon>fabids</taxon>
        <taxon>Cucurbitales</taxon>
        <taxon>Cucurbitaceae</taxon>
        <taxon>Momordiceae</taxon>
        <taxon>Momordica</taxon>
    </lineage>
</organism>
<keyword evidence="6" id="KW-0175">Coiled coil</keyword>
<evidence type="ECO:0000256" key="4">
    <source>
        <dbReference type="ARBA" id="ARBA00023163"/>
    </source>
</evidence>
<dbReference type="CDD" id="cd00265">
    <property type="entry name" value="MADS_MEF2_like"/>
    <property type="match status" value="1"/>
</dbReference>
<dbReference type="Gene3D" id="3.40.1810.10">
    <property type="entry name" value="Transcription factor, MADS-box"/>
    <property type="match status" value="1"/>
</dbReference>
<feature type="coiled-coil region" evidence="6">
    <location>
        <begin position="98"/>
        <end position="168"/>
    </location>
</feature>
<dbReference type="GO" id="GO:0046983">
    <property type="term" value="F:protein dimerization activity"/>
    <property type="evidence" value="ECO:0007669"/>
    <property type="project" value="InterPro"/>
</dbReference>
<dbReference type="GO" id="GO:0005634">
    <property type="term" value="C:nucleus"/>
    <property type="evidence" value="ECO:0007669"/>
    <property type="project" value="UniProtKB-SubCell"/>
</dbReference>
<protein>
    <submittedName>
        <fullName evidence="9">MADS-box 17</fullName>
    </submittedName>
</protein>
<evidence type="ECO:0000256" key="2">
    <source>
        <dbReference type="ARBA" id="ARBA00023015"/>
    </source>
</evidence>
<evidence type="ECO:0000259" key="8">
    <source>
        <dbReference type="PROSITE" id="PS50066"/>
    </source>
</evidence>
<evidence type="ECO:0000256" key="6">
    <source>
        <dbReference type="SAM" id="Coils"/>
    </source>
</evidence>